<gene>
    <name evidence="1" type="ORF">GCM10007940_06100</name>
</gene>
<protein>
    <submittedName>
        <fullName evidence="1">Toxin RelE</fullName>
    </submittedName>
</protein>
<dbReference type="EMBL" id="BSOH01000002">
    <property type="protein sequence ID" value="GLR15995.1"/>
    <property type="molecule type" value="Genomic_DNA"/>
</dbReference>
<proteinExistence type="predicted"/>
<dbReference type="RefSeq" id="WP_235294856.1">
    <property type="nucleotide sequence ID" value="NZ_BSOH01000002.1"/>
</dbReference>
<dbReference type="Gene3D" id="3.30.2310.20">
    <property type="entry name" value="RelE-like"/>
    <property type="match status" value="1"/>
</dbReference>
<organism evidence="1 2">
    <name type="scientific">Portibacter lacus</name>
    <dbReference type="NCBI Taxonomy" id="1099794"/>
    <lineage>
        <taxon>Bacteria</taxon>
        <taxon>Pseudomonadati</taxon>
        <taxon>Bacteroidota</taxon>
        <taxon>Saprospiria</taxon>
        <taxon>Saprospirales</taxon>
        <taxon>Haliscomenobacteraceae</taxon>
        <taxon>Portibacter</taxon>
    </lineage>
</organism>
<reference evidence="1" key="1">
    <citation type="journal article" date="2014" name="Int. J. Syst. Evol. Microbiol.">
        <title>Complete genome sequence of Corynebacterium casei LMG S-19264T (=DSM 44701T), isolated from a smear-ripened cheese.</title>
        <authorList>
            <consortium name="US DOE Joint Genome Institute (JGI-PGF)"/>
            <person name="Walter F."/>
            <person name="Albersmeier A."/>
            <person name="Kalinowski J."/>
            <person name="Ruckert C."/>
        </authorList>
    </citation>
    <scope>NUCLEOTIDE SEQUENCE</scope>
    <source>
        <strain evidence="1">NBRC 108769</strain>
    </source>
</reference>
<sequence length="117" mass="14478">MEQKVRHAKLYKNYFMDFYQKLDKKTRAKVDWTIKVIEYHEMVPTDYFQRMANTDGIWEIRVKLGSNIYRIFCFFDEDQLIILENGFQKKTQKTPRNEIKKAERIKKEYFNEKQSKY</sequence>
<dbReference type="InterPro" id="IPR009241">
    <property type="entry name" value="HigB-like"/>
</dbReference>
<dbReference type="Proteomes" id="UP001156666">
    <property type="component" value="Unassembled WGS sequence"/>
</dbReference>
<evidence type="ECO:0000313" key="2">
    <source>
        <dbReference type="Proteomes" id="UP001156666"/>
    </source>
</evidence>
<keyword evidence="2" id="KW-1185">Reference proteome</keyword>
<dbReference type="InterPro" id="IPR035093">
    <property type="entry name" value="RelE/ParE_toxin_dom_sf"/>
</dbReference>
<name>A0AA37SQV5_9BACT</name>
<comment type="caution">
    <text evidence="1">The sequence shown here is derived from an EMBL/GenBank/DDBJ whole genome shotgun (WGS) entry which is preliminary data.</text>
</comment>
<dbReference type="AlphaFoldDB" id="A0AA37SQV5"/>
<dbReference type="Pfam" id="PF05973">
    <property type="entry name" value="Gp49"/>
    <property type="match status" value="1"/>
</dbReference>
<evidence type="ECO:0000313" key="1">
    <source>
        <dbReference type="EMBL" id="GLR15995.1"/>
    </source>
</evidence>
<accession>A0AA37SQV5</accession>
<reference evidence="1" key="2">
    <citation type="submission" date="2023-01" db="EMBL/GenBank/DDBJ databases">
        <title>Draft genome sequence of Portibacter lacus strain NBRC 108769.</title>
        <authorList>
            <person name="Sun Q."/>
            <person name="Mori K."/>
        </authorList>
    </citation>
    <scope>NUCLEOTIDE SEQUENCE</scope>
    <source>
        <strain evidence="1">NBRC 108769</strain>
    </source>
</reference>